<dbReference type="EMBL" id="CM045767">
    <property type="protein sequence ID" value="KAI7997846.1"/>
    <property type="molecule type" value="Genomic_DNA"/>
</dbReference>
<evidence type="ECO:0000313" key="1">
    <source>
        <dbReference type="EMBL" id="KAI7997846.1"/>
    </source>
</evidence>
<dbReference type="Proteomes" id="UP001060215">
    <property type="component" value="Chromosome 10"/>
</dbReference>
<keyword evidence="2" id="KW-1185">Reference proteome</keyword>
<accession>A0ACC0GCQ9</accession>
<evidence type="ECO:0000313" key="2">
    <source>
        <dbReference type="Proteomes" id="UP001060215"/>
    </source>
</evidence>
<reference evidence="1 2" key="1">
    <citation type="journal article" date="2022" name="Plant J.">
        <title>Chromosome-level genome of Camellia lanceoleosa provides a valuable resource for understanding genome evolution and self-incompatibility.</title>
        <authorList>
            <person name="Gong W."/>
            <person name="Xiao S."/>
            <person name="Wang L."/>
            <person name="Liao Z."/>
            <person name="Chang Y."/>
            <person name="Mo W."/>
            <person name="Hu G."/>
            <person name="Li W."/>
            <person name="Zhao G."/>
            <person name="Zhu H."/>
            <person name="Hu X."/>
            <person name="Ji K."/>
            <person name="Xiang X."/>
            <person name="Song Q."/>
            <person name="Yuan D."/>
            <person name="Jin S."/>
            <person name="Zhang L."/>
        </authorList>
    </citation>
    <scope>NUCLEOTIDE SEQUENCE [LARGE SCALE GENOMIC DNA]</scope>
    <source>
        <strain evidence="1">SQ_2022a</strain>
    </source>
</reference>
<proteinExistence type="predicted"/>
<name>A0ACC0GCQ9_9ERIC</name>
<comment type="caution">
    <text evidence="1">The sequence shown here is derived from an EMBL/GenBank/DDBJ whole genome shotgun (WGS) entry which is preliminary data.</text>
</comment>
<protein>
    <submittedName>
        <fullName evidence="1">UPF0481 protein</fullName>
    </submittedName>
</protein>
<organism evidence="1 2">
    <name type="scientific">Camellia lanceoleosa</name>
    <dbReference type="NCBI Taxonomy" id="1840588"/>
    <lineage>
        <taxon>Eukaryota</taxon>
        <taxon>Viridiplantae</taxon>
        <taxon>Streptophyta</taxon>
        <taxon>Embryophyta</taxon>
        <taxon>Tracheophyta</taxon>
        <taxon>Spermatophyta</taxon>
        <taxon>Magnoliopsida</taxon>
        <taxon>eudicotyledons</taxon>
        <taxon>Gunneridae</taxon>
        <taxon>Pentapetalae</taxon>
        <taxon>asterids</taxon>
        <taxon>Ericales</taxon>
        <taxon>Theaceae</taxon>
        <taxon>Camellia</taxon>
    </lineage>
</organism>
<sequence>MGDEVKVSWKRIQICNDLMLLENQLPFFVISEFYDMSYGMTVTQNPNQMHHDPTSTPTLTKLAMLPILEKLPGGIDFSKIDFKNTSLSESKHFLDLVHNVCLPSSSRDELNDYQTKNQRTCFNMPCVIELKDAGVKFETREERNQSMFEIRFEHGHFKIPKFKVSNSTETFFCNIFAYEQHSSYDKPKYFTNYTSFMDQLINSKEDVSQLRRHDVLDHWLDDDEKAALMFNSLGTGVFVLE</sequence>
<gene>
    <name evidence="1" type="ORF">LOK49_LG10G02612</name>
</gene>